<dbReference type="EMBL" id="JAHLQT010034478">
    <property type="protein sequence ID" value="KAG7158781.1"/>
    <property type="molecule type" value="Genomic_DNA"/>
</dbReference>
<sequence>MWTLALTHHPHLPGTVAMSTPSITQEPLEASGEDNGAASTQQHSQAKLKEGRGGDPSEQGFISSNPLSFSTFSFLPSTGPPGAATYASAATRPTPPRPHAIRPAHPAPHATRPAPPRLTPPRSRHCSTSTCRSSTIKESPRQYDHLTAITPLYEDSHHASV</sequence>
<feature type="region of interest" description="Disordered" evidence="1">
    <location>
        <begin position="1"/>
        <end position="143"/>
    </location>
</feature>
<comment type="caution">
    <text evidence="2">The sequence shown here is derived from an EMBL/GenBank/DDBJ whole genome shotgun (WGS) entry which is preliminary data.</text>
</comment>
<feature type="compositionally biased region" description="Low complexity" evidence="1">
    <location>
        <begin position="63"/>
        <end position="92"/>
    </location>
</feature>
<dbReference type="Proteomes" id="UP000747542">
    <property type="component" value="Unassembled WGS sequence"/>
</dbReference>
<accession>A0A8J5MP97</accession>
<evidence type="ECO:0000313" key="3">
    <source>
        <dbReference type="Proteomes" id="UP000747542"/>
    </source>
</evidence>
<feature type="compositionally biased region" description="Low complexity" evidence="1">
    <location>
        <begin position="101"/>
        <end position="112"/>
    </location>
</feature>
<evidence type="ECO:0000256" key="1">
    <source>
        <dbReference type="SAM" id="MobiDB-lite"/>
    </source>
</evidence>
<proteinExistence type="predicted"/>
<dbReference type="AlphaFoldDB" id="A0A8J5MP97"/>
<keyword evidence="3" id="KW-1185">Reference proteome</keyword>
<protein>
    <submittedName>
        <fullName evidence="2">Uncharacterized protein</fullName>
    </submittedName>
</protein>
<name>A0A8J5MP97_HOMAM</name>
<organism evidence="2 3">
    <name type="scientific">Homarus americanus</name>
    <name type="common">American lobster</name>
    <dbReference type="NCBI Taxonomy" id="6706"/>
    <lineage>
        <taxon>Eukaryota</taxon>
        <taxon>Metazoa</taxon>
        <taxon>Ecdysozoa</taxon>
        <taxon>Arthropoda</taxon>
        <taxon>Crustacea</taxon>
        <taxon>Multicrustacea</taxon>
        <taxon>Malacostraca</taxon>
        <taxon>Eumalacostraca</taxon>
        <taxon>Eucarida</taxon>
        <taxon>Decapoda</taxon>
        <taxon>Pleocyemata</taxon>
        <taxon>Astacidea</taxon>
        <taxon>Nephropoidea</taxon>
        <taxon>Nephropidae</taxon>
        <taxon>Homarus</taxon>
    </lineage>
</organism>
<evidence type="ECO:0000313" key="2">
    <source>
        <dbReference type="EMBL" id="KAG7158781.1"/>
    </source>
</evidence>
<reference evidence="2" key="1">
    <citation type="journal article" date="2021" name="Sci. Adv.">
        <title>The American lobster genome reveals insights on longevity, neural, and immune adaptations.</title>
        <authorList>
            <person name="Polinski J.M."/>
            <person name="Zimin A.V."/>
            <person name="Clark K.F."/>
            <person name="Kohn A.B."/>
            <person name="Sadowski N."/>
            <person name="Timp W."/>
            <person name="Ptitsyn A."/>
            <person name="Khanna P."/>
            <person name="Romanova D.Y."/>
            <person name="Williams P."/>
            <person name="Greenwood S.J."/>
            <person name="Moroz L.L."/>
            <person name="Walt D.R."/>
            <person name="Bodnar A.G."/>
        </authorList>
    </citation>
    <scope>NUCLEOTIDE SEQUENCE</scope>
    <source>
        <strain evidence="2">GMGI-L3</strain>
    </source>
</reference>
<gene>
    <name evidence="2" type="ORF">Hamer_G011457</name>
</gene>